<evidence type="ECO:0000313" key="6">
    <source>
        <dbReference type="Proteomes" id="UP000324585"/>
    </source>
</evidence>
<dbReference type="PANTHER" id="PTHR10410">
    <property type="entry name" value="EUKARYOTIC TRANSLATION INITIATION FACTOR 3 -RELATED"/>
    <property type="match status" value="1"/>
</dbReference>
<protein>
    <submittedName>
        <fullName evidence="5">Eukaryotic translation initiation factor 3 subunit H</fullName>
    </submittedName>
</protein>
<accession>A0A5J4YGX1</accession>
<proteinExistence type="predicted"/>
<evidence type="ECO:0000256" key="3">
    <source>
        <dbReference type="ARBA" id="ARBA00022917"/>
    </source>
</evidence>
<dbReference type="InterPro" id="IPR000555">
    <property type="entry name" value="JAMM/MPN+_dom"/>
</dbReference>
<comment type="caution">
    <text evidence="5">The sequence shown here is derived from an EMBL/GenBank/DDBJ whole genome shotgun (WGS) entry which is preliminary data.</text>
</comment>
<dbReference type="Gene3D" id="3.40.140.10">
    <property type="entry name" value="Cytidine Deaminase, domain 2"/>
    <property type="match status" value="1"/>
</dbReference>
<sequence length="917" mass="102431">MATSAKLPRAPRITQIELDALAVMKIIKHCQETYPLTVAGQLLGMEMGTALQITNCYSFPQSSLSSSGDDLDNVEVDQSLFQMEMMKCVREVNIDHQVVGWYQSSGSQMGSFLTSQWIDTQVSYQTNLDNCVSLIYDPIRTVDGTLFLRAYRLTDAFLKLHAEGNFSSYAFARHKLTAGGILDEIPVKIRNASLINALITSLELSPEVKGEHDVAIDRLREPNKPVVEQTLDYIINDMDELTRDQSKYTFFLRNFSRSAAPQMDAFRRKQAEAEARNISSEFAFDDPALYHALLSEPSRMDTKLILRDLQSYMESVNSLSRSSLLRRSAVHAIQTNAEETDLATGECQHEKRVGSRNISDRSASFASKSTNEGVVGMDGSLERMACLLWDDALPDYSPEGLLQQCETYMPELRAALSLDQVEWALVIGMGLVLKSSRESLVPLLGIFIEIYERSEKALTEGGCPKIISPAIEGHILSLAAPACLLRLAILHLQNQQREAPLELEHRLEQMRSSDDLSTTMARMWGESTSTRPRAAREALNSKSYFRGLSLLDWLERMALRCESGDTLLLCEVLESCMYMSPWDALQPGTIQSALSIALDRARSPCHLIRSCGLRMCLQIFNRRSSGGEESHRLTTLVEQMDALAIVSCDGLAFRQELNVFELSFSTMIYALSVRRGLIDPTDPEKQKQAARKRSCISKSLRALHFLLEVEASVQNNSSAELAECLQCLHDCMLPLAAETGPGMIEHSEELISLFCGFCERSVNAFCTTRSKRFLEQCLTLWQAISESIWPFLETGARNSPFLTMLVSCWLSFPLRMSNCSDSSVHETGVFVARSLLLRTMSFGAGSRNETRLLLDLAKQEIAGIRDSSARNDEPIRAVLRILDGCVLADEISIGNSLDRATEPVYEDLIKIGEYLKS</sequence>
<dbReference type="Pfam" id="PF19445">
    <property type="entry name" value="eIF3h_C"/>
    <property type="match status" value="1"/>
</dbReference>
<dbReference type="CDD" id="cd08065">
    <property type="entry name" value="MPN_eIF3h"/>
    <property type="match status" value="1"/>
</dbReference>
<keyword evidence="1" id="KW-0963">Cytoplasm</keyword>
<dbReference type="InterPro" id="IPR027524">
    <property type="entry name" value="eIF3h"/>
</dbReference>
<dbReference type="InterPro" id="IPR045810">
    <property type="entry name" value="eIF3h_C"/>
</dbReference>
<dbReference type="AlphaFoldDB" id="A0A5J4YGX1"/>
<dbReference type="OrthoDB" id="10265695at2759"/>
<dbReference type="Proteomes" id="UP000324585">
    <property type="component" value="Unassembled WGS sequence"/>
</dbReference>
<dbReference type="GO" id="GO:0008237">
    <property type="term" value="F:metallopeptidase activity"/>
    <property type="evidence" value="ECO:0007669"/>
    <property type="project" value="InterPro"/>
</dbReference>
<dbReference type="GO" id="GO:0003743">
    <property type="term" value="F:translation initiation factor activity"/>
    <property type="evidence" value="ECO:0007669"/>
    <property type="project" value="UniProtKB-KW"/>
</dbReference>
<name>A0A5J4YGX1_PORPP</name>
<reference evidence="6" key="1">
    <citation type="journal article" date="2019" name="Nat. Commun.">
        <title>Expansion of phycobilisome linker gene families in mesophilic red algae.</title>
        <authorList>
            <person name="Lee J."/>
            <person name="Kim D."/>
            <person name="Bhattacharya D."/>
            <person name="Yoon H.S."/>
        </authorList>
    </citation>
    <scope>NUCLEOTIDE SEQUENCE [LARGE SCALE GENOMIC DNA]</scope>
    <source>
        <strain evidence="6">CCMP 1328</strain>
    </source>
</reference>
<dbReference type="InterPro" id="IPR037518">
    <property type="entry name" value="MPN"/>
</dbReference>
<dbReference type="Pfam" id="PF01398">
    <property type="entry name" value="JAB"/>
    <property type="match status" value="1"/>
</dbReference>
<evidence type="ECO:0000256" key="2">
    <source>
        <dbReference type="ARBA" id="ARBA00022540"/>
    </source>
</evidence>
<keyword evidence="3" id="KW-0648">Protein biosynthesis</keyword>
<dbReference type="SMART" id="SM00232">
    <property type="entry name" value="JAB_MPN"/>
    <property type="match status" value="1"/>
</dbReference>
<dbReference type="GO" id="GO:0005852">
    <property type="term" value="C:eukaryotic translation initiation factor 3 complex"/>
    <property type="evidence" value="ECO:0007669"/>
    <property type="project" value="InterPro"/>
</dbReference>
<dbReference type="InterPro" id="IPR050242">
    <property type="entry name" value="JAMM_MPN+_peptidase_M67A"/>
</dbReference>
<evidence type="ECO:0000256" key="1">
    <source>
        <dbReference type="ARBA" id="ARBA00022490"/>
    </source>
</evidence>
<feature type="domain" description="MPN" evidence="4">
    <location>
        <begin position="16"/>
        <end position="157"/>
    </location>
</feature>
<dbReference type="PROSITE" id="PS50249">
    <property type="entry name" value="MPN"/>
    <property type="match status" value="1"/>
</dbReference>
<organism evidence="5 6">
    <name type="scientific">Porphyridium purpureum</name>
    <name type="common">Red alga</name>
    <name type="synonym">Porphyridium cruentum</name>
    <dbReference type="NCBI Taxonomy" id="35688"/>
    <lineage>
        <taxon>Eukaryota</taxon>
        <taxon>Rhodophyta</taxon>
        <taxon>Bangiophyceae</taxon>
        <taxon>Porphyridiales</taxon>
        <taxon>Porphyridiaceae</taxon>
        <taxon>Porphyridium</taxon>
    </lineage>
</organism>
<evidence type="ECO:0000313" key="5">
    <source>
        <dbReference type="EMBL" id="KAA8490498.1"/>
    </source>
</evidence>
<gene>
    <name evidence="5" type="ORF">FVE85_4579</name>
</gene>
<evidence type="ECO:0000259" key="4">
    <source>
        <dbReference type="PROSITE" id="PS50249"/>
    </source>
</evidence>
<keyword evidence="2 5" id="KW-0396">Initiation factor</keyword>
<keyword evidence="6" id="KW-1185">Reference proteome</keyword>
<dbReference type="EMBL" id="VRMN01000025">
    <property type="protein sequence ID" value="KAA8490498.1"/>
    <property type="molecule type" value="Genomic_DNA"/>
</dbReference>